<dbReference type="Pfam" id="PF13966">
    <property type="entry name" value="zf-RVT"/>
    <property type="match status" value="1"/>
</dbReference>
<dbReference type="GO" id="GO:0003964">
    <property type="term" value="F:RNA-directed DNA polymerase activity"/>
    <property type="evidence" value="ECO:0007669"/>
    <property type="project" value="UniProtKB-KW"/>
</dbReference>
<dbReference type="PANTHER" id="PTHR33116">
    <property type="entry name" value="REVERSE TRANSCRIPTASE ZINC-BINDING DOMAIN-CONTAINING PROTEIN-RELATED-RELATED"/>
    <property type="match status" value="1"/>
</dbReference>
<sequence>MRNFFWGSSSTSPPVAWEQVCSPKSKGGLGIRPVSCFNKAALAKLGWKVITDHNNWWVEIVRKKYLWKFSFFDVPKQPHQSFAWKGILDSRDIILKGMRWIIGNGRNIKFWTFNWIYDFPLIQLVDENTRPFIDLDESVLDYFDNGVWNIDKLNLHLDSSIVRDISFVNLPFSDREDEFVWGPASDGKFSIKSATWFQCNQNVHPKANLLNKIWKLNLPPKAKIFAWLLVRDRLKTRARLSRFNSNINPVCGLCNNDVETSDHIFWSCPKVWDVWTISNLNHNPTTFNCFDDWIVSIVRVLPGFCSACFSLLLRCLQNPEPPCCCFIHYLK</sequence>
<name>A0A2P6PYT0_ROSCH</name>
<gene>
    <name evidence="2" type="ORF">RchiOBHm_Chr6g0301391</name>
</gene>
<evidence type="ECO:0000313" key="2">
    <source>
        <dbReference type="EMBL" id="PRQ27069.1"/>
    </source>
</evidence>
<dbReference type="Gramene" id="PRQ27069">
    <property type="protein sequence ID" value="PRQ27069"/>
    <property type="gene ID" value="RchiOBHm_Chr6g0301391"/>
</dbReference>
<evidence type="ECO:0000259" key="1">
    <source>
        <dbReference type="Pfam" id="PF13966"/>
    </source>
</evidence>
<comment type="caution">
    <text evidence="2">The sequence shown here is derived from an EMBL/GenBank/DDBJ whole genome shotgun (WGS) entry which is preliminary data.</text>
</comment>
<keyword evidence="2" id="KW-0548">Nucleotidyltransferase</keyword>
<keyword evidence="3" id="KW-1185">Reference proteome</keyword>
<keyword evidence="2" id="KW-0695">RNA-directed DNA polymerase</keyword>
<dbReference type="EMBL" id="PDCK01000044">
    <property type="protein sequence ID" value="PRQ27069.1"/>
    <property type="molecule type" value="Genomic_DNA"/>
</dbReference>
<dbReference type="InterPro" id="IPR026960">
    <property type="entry name" value="RVT-Znf"/>
</dbReference>
<reference evidence="2 3" key="1">
    <citation type="journal article" date="2018" name="Nat. Genet.">
        <title>The Rosa genome provides new insights in the design of modern roses.</title>
        <authorList>
            <person name="Bendahmane M."/>
        </authorList>
    </citation>
    <scope>NUCLEOTIDE SEQUENCE [LARGE SCALE GENOMIC DNA]</scope>
    <source>
        <strain evidence="3">cv. Old Blush</strain>
    </source>
</reference>
<organism evidence="2 3">
    <name type="scientific">Rosa chinensis</name>
    <name type="common">China rose</name>
    <dbReference type="NCBI Taxonomy" id="74649"/>
    <lineage>
        <taxon>Eukaryota</taxon>
        <taxon>Viridiplantae</taxon>
        <taxon>Streptophyta</taxon>
        <taxon>Embryophyta</taxon>
        <taxon>Tracheophyta</taxon>
        <taxon>Spermatophyta</taxon>
        <taxon>Magnoliopsida</taxon>
        <taxon>eudicotyledons</taxon>
        <taxon>Gunneridae</taxon>
        <taxon>Pentapetalae</taxon>
        <taxon>rosids</taxon>
        <taxon>fabids</taxon>
        <taxon>Rosales</taxon>
        <taxon>Rosaceae</taxon>
        <taxon>Rosoideae</taxon>
        <taxon>Rosoideae incertae sedis</taxon>
        <taxon>Rosa</taxon>
    </lineage>
</organism>
<evidence type="ECO:0000313" key="3">
    <source>
        <dbReference type="Proteomes" id="UP000238479"/>
    </source>
</evidence>
<accession>A0A2P6PYT0</accession>
<dbReference type="PANTHER" id="PTHR33116:SF78">
    <property type="entry name" value="OS12G0587133 PROTEIN"/>
    <property type="match status" value="1"/>
</dbReference>
<dbReference type="OMA" id="VANIWRC"/>
<protein>
    <submittedName>
        <fullName evidence="2">Putative reverse transcriptase zinc-binding domain-containing protein</fullName>
    </submittedName>
</protein>
<dbReference type="AlphaFoldDB" id="A0A2P6PYT0"/>
<proteinExistence type="predicted"/>
<dbReference type="STRING" id="74649.A0A2P6PYT0"/>
<keyword evidence="2" id="KW-0808">Transferase</keyword>
<dbReference type="Proteomes" id="UP000238479">
    <property type="component" value="Chromosome 6"/>
</dbReference>
<feature type="domain" description="Reverse transcriptase zinc-binding" evidence="1">
    <location>
        <begin position="189"/>
        <end position="275"/>
    </location>
</feature>